<evidence type="ECO:0000256" key="1">
    <source>
        <dbReference type="ARBA" id="ARBA00022884"/>
    </source>
</evidence>
<feature type="compositionally biased region" description="Basic and acidic residues" evidence="3">
    <location>
        <begin position="8"/>
        <end position="17"/>
    </location>
</feature>
<keyword evidence="1 2" id="KW-0694">RNA-binding</keyword>
<dbReference type="SMART" id="SM00715">
    <property type="entry name" value="LA"/>
    <property type="match status" value="1"/>
</dbReference>
<name>A0A2P7ZXZ8_9PEZI</name>
<protein>
    <submittedName>
        <fullName evidence="5">La</fullName>
    </submittedName>
</protein>
<dbReference type="InterPro" id="IPR006630">
    <property type="entry name" value="La_HTH"/>
</dbReference>
<dbReference type="EMBL" id="NHZQ01000102">
    <property type="protein sequence ID" value="PSK53082.1"/>
    <property type="molecule type" value="Genomic_DNA"/>
</dbReference>
<dbReference type="InterPro" id="IPR036388">
    <property type="entry name" value="WH-like_DNA-bd_sf"/>
</dbReference>
<proteinExistence type="predicted"/>
<feature type="compositionally biased region" description="Acidic residues" evidence="3">
    <location>
        <begin position="591"/>
        <end position="602"/>
    </location>
</feature>
<evidence type="ECO:0000256" key="3">
    <source>
        <dbReference type="SAM" id="MobiDB-lite"/>
    </source>
</evidence>
<feature type="compositionally biased region" description="Polar residues" evidence="3">
    <location>
        <begin position="144"/>
        <end position="158"/>
    </location>
</feature>
<dbReference type="PROSITE" id="PS50961">
    <property type="entry name" value="HTH_LA"/>
    <property type="match status" value="1"/>
</dbReference>
<feature type="domain" description="HTH La-type RNA-binding" evidence="4">
    <location>
        <begin position="32"/>
        <end position="124"/>
    </location>
</feature>
<dbReference type="Gene3D" id="1.10.10.10">
    <property type="entry name" value="Winged helix-like DNA-binding domain superfamily/Winged helix DNA-binding domain"/>
    <property type="match status" value="1"/>
</dbReference>
<evidence type="ECO:0000256" key="2">
    <source>
        <dbReference type="PROSITE-ProRule" id="PRU00332"/>
    </source>
</evidence>
<feature type="region of interest" description="Disordered" evidence="3">
    <location>
        <begin position="136"/>
        <end position="166"/>
    </location>
</feature>
<comment type="caution">
    <text evidence="5">The sequence shown here is derived from an EMBL/GenBank/DDBJ whole genome shotgun (WGS) entry which is preliminary data.</text>
</comment>
<gene>
    <name evidence="5" type="ORF">B9Z65_3282</name>
</gene>
<evidence type="ECO:0000313" key="6">
    <source>
        <dbReference type="Proteomes" id="UP000243723"/>
    </source>
</evidence>
<dbReference type="Pfam" id="PF09692">
    <property type="entry name" value="Arb1"/>
    <property type="match status" value="1"/>
</dbReference>
<dbReference type="Proteomes" id="UP000243723">
    <property type="component" value="Unassembled WGS sequence"/>
</dbReference>
<dbReference type="Pfam" id="PF05383">
    <property type="entry name" value="La"/>
    <property type="match status" value="1"/>
</dbReference>
<dbReference type="AlphaFoldDB" id="A0A2P7ZXZ8"/>
<dbReference type="GO" id="GO:0031047">
    <property type="term" value="P:regulatory ncRNA-mediated gene silencing"/>
    <property type="evidence" value="ECO:0007669"/>
    <property type="project" value="InterPro"/>
</dbReference>
<feature type="region of interest" description="Disordered" evidence="3">
    <location>
        <begin position="1"/>
        <end position="33"/>
    </location>
</feature>
<dbReference type="InterPro" id="IPR036390">
    <property type="entry name" value="WH_DNA-bd_sf"/>
</dbReference>
<sequence length="634" mass="71030">MASATVNDHADLVEKTTSDNANAQGEAGGKNGGELTDVEMEIIRQVEYYFSDENLPNDAHMLALTNGSENWPVNLGRITGFGRMRGYKPKSVVVEALKKSTFLEFTDKKHIRRRVPLAIKPNVEQDIVPGKNAPALAKARKVKQPQTAPSGSTLSNTGPGVLDPDQPWLTKGMLKETGFEEYYADPPVTPAQYEENQMLYSQDNVFTARIETAIQRYSSRRKFHQDTRYIFDAWMSYGGIESKPRQFTGRISQDELQTMDAGEIAAALATHHVASQVEHTNKWKVDFPGVAKGFLSSETILLRTGGSADNVANFTNVMSNFYRWLLQHDVCPEYTDQIKEALKVCKIANYELTSTVRLSSWLPDAYNRSCSAVSGGSHATLLQSEDDSENKWWAGTESTGIKKSDAEMLIVSAIILLGSDEHRNIIAKDRPKEVVKTSEQDLGLQVIGIETPDDALRTRFEEEKNLNKTIQPMGKMHCRQLNKNMTGFREGDETIYTFWIEEAILEYCFLGMKMQATVCENNIGCMWLDRIQSVNPSYFETVANGYYEKSQDAVLPHEWYRRQRKIKEQGYTRVSDMQAGSEEGEAVQQGAEEEAVPTDDSDIPSCTFVDHRDTGGEDQVLDVADAVDKVKLDG</sequence>
<accession>A0A2P7ZXZ8</accession>
<keyword evidence="6" id="KW-1185">Reference proteome</keyword>
<reference evidence="5 6" key="1">
    <citation type="submission" date="2017-05" db="EMBL/GenBank/DDBJ databases">
        <title>Draft genome sequence of Elsinoe australis.</title>
        <authorList>
            <person name="Cheng Q."/>
        </authorList>
    </citation>
    <scope>NUCLEOTIDE SEQUENCE [LARGE SCALE GENOMIC DNA]</scope>
    <source>
        <strain evidence="5 6">NL1</strain>
    </source>
</reference>
<dbReference type="GO" id="GO:0033167">
    <property type="term" value="C:ARC complex"/>
    <property type="evidence" value="ECO:0007669"/>
    <property type="project" value="InterPro"/>
</dbReference>
<dbReference type="OrthoDB" id="435402at2759"/>
<dbReference type="GO" id="GO:0003723">
    <property type="term" value="F:RNA binding"/>
    <property type="evidence" value="ECO:0007669"/>
    <property type="project" value="UniProtKB-UniRule"/>
</dbReference>
<feature type="region of interest" description="Disordered" evidence="3">
    <location>
        <begin position="572"/>
        <end position="614"/>
    </location>
</feature>
<evidence type="ECO:0000259" key="4">
    <source>
        <dbReference type="PROSITE" id="PS50961"/>
    </source>
</evidence>
<dbReference type="STRING" id="40998.A0A2P7ZXZ8"/>
<evidence type="ECO:0000313" key="5">
    <source>
        <dbReference type="EMBL" id="PSK53082.1"/>
    </source>
</evidence>
<dbReference type="InterPro" id="IPR018606">
    <property type="entry name" value="Arb1"/>
</dbReference>
<dbReference type="SUPFAM" id="SSF46785">
    <property type="entry name" value="Winged helix' DNA-binding domain"/>
    <property type="match status" value="1"/>
</dbReference>
<organism evidence="5 6">
    <name type="scientific">Elsinoe australis</name>
    <dbReference type="NCBI Taxonomy" id="40998"/>
    <lineage>
        <taxon>Eukaryota</taxon>
        <taxon>Fungi</taxon>
        <taxon>Dikarya</taxon>
        <taxon>Ascomycota</taxon>
        <taxon>Pezizomycotina</taxon>
        <taxon>Dothideomycetes</taxon>
        <taxon>Dothideomycetidae</taxon>
        <taxon>Myriangiales</taxon>
        <taxon>Elsinoaceae</taxon>
        <taxon>Elsinoe</taxon>
    </lineage>
</organism>
<feature type="compositionally biased region" description="Low complexity" evidence="3">
    <location>
        <begin position="578"/>
        <end position="590"/>
    </location>
</feature>